<feature type="compositionally biased region" description="Acidic residues" evidence="1">
    <location>
        <begin position="66"/>
        <end position="99"/>
    </location>
</feature>
<evidence type="ECO:0000313" key="2">
    <source>
        <dbReference type="EMBL" id="CBY36195.1"/>
    </source>
</evidence>
<dbReference type="Proteomes" id="UP000011014">
    <property type="component" value="Unassembled WGS sequence"/>
</dbReference>
<sequence>MDSNSSLETLCKEFSVMPLKTTIRSNEHALVKNFIKENNEDSSEEERYMIADLDAMDCMMERGMDDECGAVDDEDGDDGSDTEADDDDFGDFIFEENEADNIAHSEDEGGDGSDDEEEYDSEYGGYDPAVIYL</sequence>
<evidence type="ECO:0000256" key="1">
    <source>
        <dbReference type="SAM" id="MobiDB-lite"/>
    </source>
</evidence>
<feature type="region of interest" description="Disordered" evidence="1">
    <location>
        <begin position="65"/>
        <end position="133"/>
    </location>
</feature>
<dbReference type="AlphaFoldDB" id="E4YL34"/>
<proteinExistence type="predicted"/>
<organism evidence="2">
    <name type="scientific">Oikopleura dioica</name>
    <name type="common">Tunicate</name>
    <dbReference type="NCBI Taxonomy" id="34765"/>
    <lineage>
        <taxon>Eukaryota</taxon>
        <taxon>Metazoa</taxon>
        <taxon>Chordata</taxon>
        <taxon>Tunicata</taxon>
        <taxon>Appendicularia</taxon>
        <taxon>Copelata</taxon>
        <taxon>Oikopleuridae</taxon>
        <taxon>Oikopleura</taxon>
    </lineage>
</organism>
<reference evidence="2" key="1">
    <citation type="journal article" date="2010" name="Science">
        <title>Plasticity of animal genome architecture unmasked by rapid evolution of a pelagic tunicate.</title>
        <authorList>
            <person name="Denoeud F."/>
            <person name="Henriet S."/>
            <person name="Mungpakdee S."/>
            <person name="Aury J.M."/>
            <person name="Da Silva C."/>
            <person name="Brinkmann H."/>
            <person name="Mikhaleva J."/>
            <person name="Olsen L.C."/>
            <person name="Jubin C."/>
            <person name="Canestro C."/>
            <person name="Bouquet J.M."/>
            <person name="Danks G."/>
            <person name="Poulain J."/>
            <person name="Campsteijn C."/>
            <person name="Adamski M."/>
            <person name="Cross I."/>
            <person name="Yadetie F."/>
            <person name="Muffato M."/>
            <person name="Louis A."/>
            <person name="Butcher S."/>
            <person name="Tsagkogeorga G."/>
            <person name="Konrad A."/>
            <person name="Singh S."/>
            <person name="Jensen M.F."/>
            <person name="Cong E.H."/>
            <person name="Eikeseth-Otteraa H."/>
            <person name="Noel B."/>
            <person name="Anthouard V."/>
            <person name="Porcel B.M."/>
            <person name="Kachouri-Lafond R."/>
            <person name="Nishino A."/>
            <person name="Ugolini M."/>
            <person name="Chourrout P."/>
            <person name="Nishida H."/>
            <person name="Aasland R."/>
            <person name="Huzurbazar S."/>
            <person name="Westhof E."/>
            <person name="Delsuc F."/>
            <person name="Lehrach H."/>
            <person name="Reinhardt R."/>
            <person name="Weissenbach J."/>
            <person name="Roy S.W."/>
            <person name="Artiguenave F."/>
            <person name="Postlethwait J.H."/>
            <person name="Manak J.R."/>
            <person name="Thompson E.M."/>
            <person name="Jaillon O."/>
            <person name="Du Pasquier L."/>
            <person name="Boudinot P."/>
            <person name="Liberles D.A."/>
            <person name="Volff J.N."/>
            <person name="Philippe H."/>
            <person name="Lenhard B."/>
            <person name="Roest Crollius H."/>
            <person name="Wincker P."/>
            <person name="Chourrout D."/>
        </authorList>
    </citation>
    <scope>NUCLEOTIDE SEQUENCE [LARGE SCALE GENOMIC DNA]</scope>
</reference>
<protein>
    <submittedName>
        <fullName evidence="2">Uncharacterized protein</fullName>
    </submittedName>
</protein>
<feature type="compositionally biased region" description="Acidic residues" evidence="1">
    <location>
        <begin position="108"/>
        <end position="121"/>
    </location>
</feature>
<gene>
    <name evidence="2" type="ORF">GSOID_T00028680001</name>
</gene>
<accession>E4YL34</accession>
<name>E4YL34_OIKDI</name>
<dbReference type="EMBL" id="FN654737">
    <property type="protein sequence ID" value="CBY36195.1"/>
    <property type="molecule type" value="Genomic_DNA"/>
</dbReference>